<accession>A0A1R0H8F8</accession>
<evidence type="ECO:0000313" key="2">
    <source>
        <dbReference type="Proteomes" id="UP000187455"/>
    </source>
</evidence>
<dbReference type="AlphaFoldDB" id="A0A1R0H8F8"/>
<dbReference type="STRING" id="133383.A0A1R0H8F8"/>
<comment type="caution">
    <text evidence="1">The sequence shown here is derived from an EMBL/GenBank/DDBJ whole genome shotgun (WGS) entry which is preliminary data.</text>
</comment>
<sequence>MSTEVTNNFIGTPKFAILFSHIKAITVLPSISATVASTENFTFFWGRGPVISISQIWNGPSACKPFFINYSSSEGGAYLDKISPFFKYISSIDTVNLLASFCCSGITALFRGNLHNFFFNFRWEWNASDTIKNNKNKVQKAFFTAYGFLNRDDVLLALKIKFINTVLSPIGCYGGEKFGMSEARCKPIQSAIDRAMRLVEKVGKNEPLERLREELGINSVFIRTSTARERAYYKWPASNAWTSDLIKHPITAKKSTWVTGCARWIKKYCHNSEKEQTVISLVNRKAKNNCTKINQWAIQSNIRDKGSWIILQAMHPVIDYTGRYK</sequence>
<proteinExistence type="predicted"/>
<evidence type="ECO:0000313" key="1">
    <source>
        <dbReference type="EMBL" id="OLY85411.1"/>
    </source>
</evidence>
<gene>
    <name evidence="1" type="ORF">AYI68_g397</name>
</gene>
<dbReference type="OrthoDB" id="5534248at2759"/>
<dbReference type="Proteomes" id="UP000187455">
    <property type="component" value="Unassembled WGS sequence"/>
</dbReference>
<reference evidence="1 2" key="1">
    <citation type="journal article" date="2016" name="Mol. Biol. Evol.">
        <title>Genome-Wide Survey of Gut Fungi (Harpellales) Reveals the First Horizontally Transferred Ubiquitin Gene from a Mosquito Host.</title>
        <authorList>
            <person name="Wang Y."/>
            <person name="White M.M."/>
            <person name="Kvist S."/>
            <person name="Moncalvo J.M."/>
        </authorList>
    </citation>
    <scope>NUCLEOTIDE SEQUENCE [LARGE SCALE GENOMIC DNA]</scope>
    <source>
        <strain evidence="1 2">ALG-7-W6</strain>
    </source>
</reference>
<dbReference type="EMBL" id="LSSL01000116">
    <property type="protein sequence ID" value="OLY85411.1"/>
    <property type="molecule type" value="Genomic_DNA"/>
</dbReference>
<protein>
    <submittedName>
        <fullName evidence="1">Uncharacterized protein</fullName>
    </submittedName>
</protein>
<name>A0A1R0H8F8_9FUNG</name>
<keyword evidence="2" id="KW-1185">Reference proteome</keyword>
<organism evidence="1 2">
    <name type="scientific">Smittium mucronatum</name>
    <dbReference type="NCBI Taxonomy" id="133383"/>
    <lineage>
        <taxon>Eukaryota</taxon>
        <taxon>Fungi</taxon>
        <taxon>Fungi incertae sedis</taxon>
        <taxon>Zoopagomycota</taxon>
        <taxon>Kickxellomycotina</taxon>
        <taxon>Harpellomycetes</taxon>
        <taxon>Harpellales</taxon>
        <taxon>Legeriomycetaceae</taxon>
        <taxon>Smittium</taxon>
    </lineage>
</organism>